<feature type="region of interest" description="Disordered" evidence="1">
    <location>
        <begin position="92"/>
        <end position="206"/>
    </location>
</feature>
<dbReference type="EMBL" id="UAUI01000001">
    <property type="protein sequence ID" value="SPZ35207.1"/>
    <property type="molecule type" value="Genomic_DNA"/>
</dbReference>
<name>A0AB38F697_RHOWR</name>
<protein>
    <recommendedName>
        <fullName evidence="4">Basic proline-rich protein</fullName>
    </recommendedName>
</protein>
<sequence>MSLSPGCSEPRTMVGLICAITPPRGVVVATGRRAASGRSGIHPPRYRCSRYNNAPAGLIRAIPTENSAPPRNARGAHGFAVPERSYHPRYRAAPWSPTHSPRIDAPPGRRHTVPSRTVHDSPEHVALHRLAGRTTRYSNPGTPRTAATRRCPDLKRPTPGPAGARGPIAHQFEPPIPPRRGPHPHANRPTSGDTKKYAEPATQSSS</sequence>
<evidence type="ECO:0000256" key="1">
    <source>
        <dbReference type="SAM" id="MobiDB-lite"/>
    </source>
</evidence>
<accession>A0AB38F697</accession>
<evidence type="ECO:0008006" key="4">
    <source>
        <dbReference type="Google" id="ProtNLM"/>
    </source>
</evidence>
<evidence type="ECO:0000313" key="2">
    <source>
        <dbReference type="EMBL" id="SPZ35207.1"/>
    </source>
</evidence>
<organism evidence="2 3">
    <name type="scientific">Rhodococcus wratislaviensis</name>
    <name type="common">Tsukamurella wratislaviensis</name>
    <dbReference type="NCBI Taxonomy" id="44752"/>
    <lineage>
        <taxon>Bacteria</taxon>
        <taxon>Bacillati</taxon>
        <taxon>Actinomycetota</taxon>
        <taxon>Actinomycetes</taxon>
        <taxon>Mycobacteriales</taxon>
        <taxon>Nocardiaceae</taxon>
        <taxon>Rhodococcus</taxon>
    </lineage>
</organism>
<proteinExistence type="predicted"/>
<gene>
    <name evidence="2" type="ORF">NCTC13229_00653</name>
</gene>
<evidence type="ECO:0000313" key="3">
    <source>
        <dbReference type="Proteomes" id="UP000251211"/>
    </source>
</evidence>
<comment type="caution">
    <text evidence="2">The sequence shown here is derived from an EMBL/GenBank/DDBJ whole genome shotgun (WGS) entry which is preliminary data.</text>
</comment>
<dbReference type="AlphaFoldDB" id="A0AB38F697"/>
<dbReference type="Proteomes" id="UP000251211">
    <property type="component" value="Unassembled WGS sequence"/>
</dbReference>
<feature type="compositionally biased region" description="Basic and acidic residues" evidence="1">
    <location>
        <begin position="117"/>
        <end position="126"/>
    </location>
</feature>
<reference evidence="2 3" key="1">
    <citation type="submission" date="2018-06" db="EMBL/GenBank/DDBJ databases">
        <authorList>
            <consortium name="Pathogen Informatics"/>
            <person name="Doyle S."/>
        </authorList>
    </citation>
    <scope>NUCLEOTIDE SEQUENCE [LARGE SCALE GENOMIC DNA]</scope>
    <source>
        <strain evidence="2 3">NCTC13229</strain>
    </source>
</reference>